<comment type="caution">
    <text evidence="1">The sequence shown here is derived from an EMBL/GenBank/DDBJ whole genome shotgun (WGS) entry which is preliminary data.</text>
</comment>
<evidence type="ECO:0000313" key="2">
    <source>
        <dbReference type="Proteomes" id="UP000469346"/>
    </source>
</evidence>
<gene>
    <name evidence="1" type="ORF">G3N55_00120</name>
</gene>
<dbReference type="Pfam" id="PF05354">
    <property type="entry name" value="Phage_attach"/>
    <property type="match status" value="1"/>
</dbReference>
<dbReference type="GO" id="GO:0019068">
    <property type="term" value="P:virion assembly"/>
    <property type="evidence" value="ECO:0007669"/>
    <property type="project" value="InterPro"/>
</dbReference>
<accession>A0A6N9TJ23</accession>
<sequence length="108" mass="10974">MALRDYLDADLATCLDPGEFGVDATYTPAAGQPVVLAGILEAGYAASEEVGPGGVSVEGLRPILTCRELDLPAGAGHGDQVAIGSDLYSVVGIEPDGYGLVALVLERT</sequence>
<organism evidence="1 2">
    <name type="scientific">Dissulfurirhabdus thermomarina</name>
    <dbReference type="NCBI Taxonomy" id="1765737"/>
    <lineage>
        <taxon>Bacteria</taxon>
        <taxon>Deltaproteobacteria</taxon>
        <taxon>Dissulfurirhabdaceae</taxon>
        <taxon>Dissulfurirhabdus</taxon>
    </lineage>
</organism>
<evidence type="ECO:0000313" key="1">
    <source>
        <dbReference type="EMBL" id="NDY41255.1"/>
    </source>
</evidence>
<dbReference type="Gene3D" id="2.40.10.180">
    <property type="entry name" value="Phage tail proteins"/>
    <property type="match status" value="1"/>
</dbReference>
<protein>
    <submittedName>
        <fullName evidence="1">Uncharacterized protein</fullName>
    </submittedName>
</protein>
<reference evidence="1 2" key="1">
    <citation type="submission" date="2020-02" db="EMBL/GenBank/DDBJ databases">
        <title>Comparative genomics of sulfur disproportionating microorganisms.</title>
        <authorList>
            <person name="Ward L.M."/>
            <person name="Bertran E."/>
            <person name="Johnston D.T."/>
        </authorList>
    </citation>
    <scope>NUCLEOTIDE SEQUENCE [LARGE SCALE GENOMIC DNA]</scope>
    <source>
        <strain evidence="1 2">DSM 100025</strain>
    </source>
</reference>
<keyword evidence="2" id="KW-1185">Reference proteome</keyword>
<dbReference type="Proteomes" id="UP000469346">
    <property type="component" value="Unassembled WGS sequence"/>
</dbReference>
<dbReference type="AlphaFoldDB" id="A0A6N9TJ23"/>
<name>A0A6N9TJ23_DISTH</name>
<dbReference type="InterPro" id="IPR008018">
    <property type="entry name" value="Phage_tail_attach_FII"/>
</dbReference>
<dbReference type="InterPro" id="IPR053734">
    <property type="entry name" value="Phage_Head-Tail_Connect_sf"/>
</dbReference>
<proteinExistence type="predicted"/>
<dbReference type="RefSeq" id="WP_163297363.1">
    <property type="nucleotide sequence ID" value="NZ_JAAGRR010000001.1"/>
</dbReference>
<dbReference type="EMBL" id="JAAGRR010000001">
    <property type="protein sequence ID" value="NDY41255.1"/>
    <property type="molecule type" value="Genomic_DNA"/>
</dbReference>